<dbReference type="EMBL" id="QFXD01000241">
    <property type="protein sequence ID" value="RDH88937.1"/>
    <property type="molecule type" value="Genomic_DNA"/>
</dbReference>
<keyword evidence="1" id="KW-0472">Membrane</keyword>
<proteinExistence type="predicted"/>
<evidence type="ECO:0000256" key="1">
    <source>
        <dbReference type="SAM" id="Phobius"/>
    </source>
</evidence>
<name>A0A370DW04_9GAMM</name>
<keyword evidence="1" id="KW-0812">Transmembrane</keyword>
<sequence>MSGIVLNSVKQTEKKRAAADGSDVLPENGKFSGFGGWLLTLFVTLVLYSLRKRVGWMKRLLTVKFWFRFHMLMGVLGPTLVMLHSNFHLGSLNGRVALFSMITVAISGLAGRFVYSRIHYGLHGGKIKFDRLKSDSELLTRKLGRLFELAPGTKERLARFEGRVVNVQESLFKSFINWLRIRIEAPLLYKHIQREFNRQLKQSARELGWKPQRTRSYRKTVRLLIGTHKRASVRILELHFYERLFSLWHVMHLPLFFMMLVTGFIHIYAVHIY</sequence>
<gene>
    <name evidence="2" type="ORF">DIZ79_13890</name>
</gene>
<comment type="caution">
    <text evidence="2">The sequence shown here is derived from an EMBL/GenBank/DDBJ whole genome shotgun (WGS) entry which is preliminary data.</text>
</comment>
<organism evidence="2 3">
    <name type="scientific">endosymbiont of Lamellibrachia luymesi</name>
    <dbReference type="NCBI Taxonomy" id="2200907"/>
    <lineage>
        <taxon>Bacteria</taxon>
        <taxon>Pseudomonadati</taxon>
        <taxon>Pseudomonadota</taxon>
        <taxon>Gammaproteobacteria</taxon>
        <taxon>sulfur-oxidizing symbionts</taxon>
    </lineage>
</organism>
<feature type="transmembrane region" description="Helical" evidence="1">
    <location>
        <begin position="244"/>
        <end position="269"/>
    </location>
</feature>
<accession>A0A370DW04</accession>
<evidence type="ECO:0000313" key="3">
    <source>
        <dbReference type="Proteomes" id="UP000255508"/>
    </source>
</evidence>
<protein>
    <submittedName>
        <fullName evidence="2">Transcriptional regulator</fullName>
    </submittedName>
</protein>
<dbReference type="AlphaFoldDB" id="A0A370DW04"/>
<keyword evidence="1" id="KW-1133">Transmembrane helix</keyword>
<dbReference type="Proteomes" id="UP000255508">
    <property type="component" value="Unassembled WGS sequence"/>
</dbReference>
<feature type="transmembrane region" description="Helical" evidence="1">
    <location>
        <begin position="96"/>
        <end position="115"/>
    </location>
</feature>
<feature type="transmembrane region" description="Helical" evidence="1">
    <location>
        <begin position="31"/>
        <end position="50"/>
    </location>
</feature>
<feature type="transmembrane region" description="Helical" evidence="1">
    <location>
        <begin position="65"/>
        <end position="84"/>
    </location>
</feature>
<evidence type="ECO:0000313" key="2">
    <source>
        <dbReference type="EMBL" id="RDH88937.1"/>
    </source>
</evidence>
<reference evidence="2 3" key="1">
    <citation type="journal article" date="2018" name="ISME J.">
        <title>Endosymbiont genomes yield clues of tubeworm success.</title>
        <authorList>
            <person name="Li Y."/>
            <person name="Liles M.R."/>
            <person name="Halanych K.M."/>
        </authorList>
    </citation>
    <scope>NUCLEOTIDE SEQUENCE [LARGE SCALE GENOMIC DNA]</scope>
    <source>
        <strain evidence="2">A1422</strain>
    </source>
</reference>